<dbReference type="eggNOG" id="COG0523">
    <property type="taxonomic scope" value="Bacteria"/>
</dbReference>
<evidence type="ECO:0000259" key="2">
    <source>
        <dbReference type="SMART" id="SM00833"/>
    </source>
</evidence>
<dbReference type="InterPro" id="IPR011629">
    <property type="entry name" value="CobW-like_C"/>
</dbReference>
<sequence length="301" mass="32144">MMDLPVSVIGGYLGAGKTTLINHLLRHNEGQRLAVLVNEFGELPIDADLIESTGDGLIAISGGCVCCAFGSDLIGALADIQNMSPRPDHILIEASGVALPASIATSVGMIEGLRPDAILVLADAEQIRKNASNSYLADTIERQLNQADILLLTKADLVAAQQLKTVRDWLSEKFPGKRILPVTSGKIPISAALGALPFPARRAAGAETGHGRFHSLVLRSRHRIDAEVLGAALADDPGVDRAKGFVATATGMALIHVVGNRYSIEDVQEDHNTGVICIGLKDQFDQDRIQRIFETSEMRCQ</sequence>
<dbReference type="Pfam" id="PF07683">
    <property type="entry name" value="CobW_C"/>
    <property type="match status" value="1"/>
</dbReference>
<dbReference type="CDD" id="cd03112">
    <property type="entry name" value="CobW-like"/>
    <property type="match status" value="1"/>
</dbReference>
<name>A0A1I7BW15_9RHOB</name>
<dbReference type="PANTHER" id="PTHR13748">
    <property type="entry name" value="COBW-RELATED"/>
    <property type="match status" value="1"/>
</dbReference>
<feature type="domain" description="CobW C-terminal" evidence="2">
    <location>
        <begin position="213"/>
        <end position="297"/>
    </location>
</feature>
<accession>A0A1I7BW15</accession>
<dbReference type="InterPro" id="IPR027417">
    <property type="entry name" value="P-loop_NTPase"/>
</dbReference>
<dbReference type="Gene3D" id="3.40.50.300">
    <property type="entry name" value="P-loop containing nucleotide triphosphate hydrolases"/>
    <property type="match status" value="1"/>
</dbReference>
<dbReference type="SUPFAM" id="SSF90002">
    <property type="entry name" value="Hypothetical protein YjiA, C-terminal domain"/>
    <property type="match status" value="1"/>
</dbReference>
<dbReference type="STRING" id="999627.SAMN05216236_11283"/>
<keyword evidence="4" id="KW-1185">Reference proteome</keyword>
<dbReference type="Pfam" id="PF02492">
    <property type="entry name" value="cobW"/>
    <property type="match status" value="1"/>
</dbReference>
<dbReference type="EMBL" id="FPAW01000012">
    <property type="protein sequence ID" value="SFT91382.1"/>
    <property type="molecule type" value="Genomic_DNA"/>
</dbReference>
<reference evidence="3 4" key="1">
    <citation type="submission" date="2016-10" db="EMBL/GenBank/DDBJ databases">
        <authorList>
            <person name="de Groot N.N."/>
        </authorList>
    </citation>
    <scope>NUCLEOTIDE SEQUENCE [LARGE SCALE GENOMIC DNA]</scope>
    <source>
        <strain evidence="3 4">CGMCC 1.10959</strain>
    </source>
</reference>
<dbReference type="Proteomes" id="UP000182466">
    <property type="component" value="Unassembled WGS sequence"/>
</dbReference>
<protein>
    <submittedName>
        <fullName evidence="3">GTPase, G3E family</fullName>
    </submittedName>
</protein>
<dbReference type="OrthoDB" id="9808822at2"/>
<dbReference type="InterPro" id="IPR051316">
    <property type="entry name" value="Zinc-reg_GTPase_activator"/>
</dbReference>
<evidence type="ECO:0000313" key="3">
    <source>
        <dbReference type="EMBL" id="SFT91382.1"/>
    </source>
</evidence>
<comment type="function">
    <text evidence="1">Zinc chaperone that directly transfers zinc cofactor to target proteins, thereby activating them. Zinc is transferred from the CXCC motif in the GTPase domain to the zinc binding site in target proteins in a process requiring GTP hydrolysis.</text>
</comment>
<dbReference type="AlphaFoldDB" id="A0A1I7BW15"/>
<dbReference type="InterPro" id="IPR003495">
    <property type="entry name" value="CobW/HypB/UreG_nucleotide-bd"/>
</dbReference>
<dbReference type="PANTHER" id="PTHR13748:SF62">
    <property type="entry name" value="COBW DOMAIN-CONTAINING PROTEIN"/>
    <property type="match status" value="1"/>
</dbReference>
<organism evidence="3 4">
    <name type="scientific">Sedimentitalea nanhaiensis</name>
    <dbReference type="NCBI Taxonomy" id="999627"/>
    <lineage>
        <taxon>Bacteria</taxon>
        <taxon>Pseudomonadati</taxon>
        <taxon>Pseudomonadota</taxon>
        <taxon>Alphaproteobacteria</taxon>
        <taxon>Rhodobacterales</taxon>
        <taxon>Paracoccaceae</taxon>
        <taxon>Sedimentitalea</taxon>
    </lineage>
</organism>
<gene>
    <name evidence="3" type="ORF">SAMN05216236_11283</name>
</gene>
<evidence type="ECO:0000256" key="1">
    <source>
        <dbReference type="ARBA" id="ARBA00045658"/>
    </source>
</evidence>
<dbReference type="SMART" id="SM00833">
    <property type="entry name" value="CobW_C"/>
    <property type="match status" value="1"/>
</dbReference>
<dbReference type="GO" id="GO:0005737">
    <property type="term" value="C:cytoplasm"/>
    <property type="evidence" value="ECO:0007669"/>
    <property type="project" value="TreeGrafter"/>
</dbReference>
<proteinExistence type="predicted"/>
<dbReference type="SUPFAM" id="SSF52540">
    <property type="entry name" value="P-loop containing nucleoside triphosphate hydrolases"/>
    <property type="match status" value="1"/>
</dbReference>
<dbReference type="RefSeq" id="WP_081710515.1">
    <property type="nucleotide sequence ID" value="NZ_FPAW01000012.1"/>
</dbReference>
<evidence type="ECO:0000313" key="4">
    <source>
        <dbReference type="Proteomes" id="UP000182466"/>
    </source>
</evidence>